<reference evidence="3" key="1">
    <citation type="submission" date="2021-11" db="EMBL/GenBank/DDBJ databases">
        <title>Purpureocillium_takamizusanense_genome.</title>
        <authorList>
            <person name="Nguyen N.-H."/>
        </authorList>
    </citation>
    <scope>NUCLEOTIDE SEQUENCE</scope>
    <source>
        <strain evidence="3">PT3</strain>
    </source>
</reference>
<name>A0A9Q8QB25_9HYPO</name>
<gene>
    <name evidence="3" type="ORF">JDV02_003183</name>
</gene>
<feature type="compositionally biased region" description="Basic and acidic residues" evidence="1">
    <location>
        <begin position="110"/>
        <end position="121"/>
    </location>
</feature>
<dbReference type="GeneID" id="72065143"/>
<feature type="signal peptide" evidence="2">
    <location>
        <begin position="1"/>
        <end position="16"/>
    </location>
</feature>
<proteinExistence type="predicted"/>
<feature type="compositionally biased region" description="Basic and acidic residues" evidence="1">
    <location>
        <begin position="129"/>
        <end position="140"/>
    </location>
</feature>
<keyword evidence="4" id="KW-1185">Reference proteome</keyword>
<feature type="compositionally biased region" description="Basic and acidic residues" evidence="1">
    <location>
        <begin position="148"/>
        <end position="173"/>
    </location>
</feature>
<feature type="region of interest" description="Disordered" evidence="1">
    <location>
        <begin position="68"/>
        <end position="173"/>
    </location>
</feature>
<organism evidence="3 4">
    <name type="scientific">Purpureocillium takamizusanense</name>
    <dbReference type="NCBI Taxonomy" id="2060973"/>
    <lineage>
        <taxon>Eukaryota</taxon>
        <taxon>Fungi</taxon>
        <taxon>Dikarya</taxon>
        <taxon>Ascomycota</taxon>
        <taxon>Pezizomycotina</taxon>
        <taxon>Sordariomycetes</taxon>
        <taxon>Hypocreomycetidae</taxon>
        <taxon>Hypocreales</taxon>
        <taxon>Ophiocordycipitaceae</taxon>
        <taxon>Purpureocillium</taxon>
    </lineage>
</organism>
<evidence type="ECO:0000256" key="1">
    <source>
        <dbReference type="SAM" id="MobiDB-lite"/>
    </source>
</evidence>
<evidence type="ECO:0000313" key="4">
    <source>
        <dbReference type="Proteomes" id="UP000829364"/>
    </source>
</evidence>
<protein>
    <submittedName>
        <fullName evidence="3">Uncharacterized protein</fullName>
    </submittedName>
</protein>
<dbReference type="AlphaFoldDB" id="A0A9Q8QB25"/>
<dbReference type="RefSeq" id="XP_047840259.1">
    <property type="nucleotide sequence ID" value="XM_047984285.1"/>
</dbReference>
<evidence type="ECO:0000313" key="3">
    <source>
        <dbReference type="EMBL" id="UNI16778.1"/>
    </source>
</evidence>
<accession>A0A9Q8QB25</accession>
<keyword evidence="2" id="KW-0732">Signal</keyword>
<feature type="chain" id="PRO_5040510848" evidence="2">
    <location>
        <begin position="17"/>
        <end position="173"/>
    </location>
</feature>
<feature type="compositionally biased region" description="Basic and acidic residues" evidence="1">
    <location>
        <begin position="71"/>
        <end position="83"/>
    </location>
</feature>
<sequence length="173" mass="19106">MKLTFALCTMATLATALPAPKDPNIGDPLGLGYSIGRHFDRDVDHADINSRGDTDDLKDGKLGQPVIARDVTAENERRGEPKFGDSLFGEGVRHDRRGEPKFGDSLFGEGVRHDRRGEPKFGDSLFGEGVRHDRRDEPKFGDSLFGEGVRHDRRGDPKFGESEFGIGERPKSN</sequence>
<dbReference type="KEGG" id="ptkz:JDV02_003183"/>
<feature type="compositionally biased region" description="Basic and acidic residues" evidence="1">
    <location>
        <begin position="91"/>
        <end position="102"/>
    </location>
</feature>
<dbReference type="Proteomes" id="UP000829364">
    <property type="component" value="Chromosome 2"/>
</dbReference>
<dbReference type="EMBL" id="CP086355">
    <property type="protein sequence ID" value="UNI16778.1"/>
    <property type="molecule type" value="Genomic_DNA"/>
</dbReference>
<evidence type="ECO:0000256" key="2">
    <source>
        <dbReference type="SAM" id="SignalP"/>
    </source>
</evidence>